<dbReference type="STRING" id="202789.GCA_001457435_00782"/>
<evidence type="ECO:0000256" key="2">
    <source>
        <dbReference type="ARBA" id="ARBA00011355"/>
    </source>
</evidence>
<comment type="function">
    <text evidence="3">The electron transfer flavoprotein serves as a specific electron acceptor for other dehydrogenases. It transfers the electrons to the main respiratory chain via ETF-ubiquinone oxidoreductase (ETF dehydrogenase).</text>
</comment>
<reference evidence="6 7" key="1">
    <citation type="submission" date="2012-09" db="EMBL/GenBank/DDBJ databases">
        <title>The Genome Sequence of Actinobaculum massiliae ACS-171-V-COL2.</title>
        <authorList>
            <consortium name="The Broad Institute Genome Sequencing Platform"/>
            <person name="Earl A."/>
            <person name="Ward D."/>
            <person name="Feldgarden M."/>
            <person name="Gevers D."/>
            <person name="Saerens B."/>
            <person name="Vaneechoutte M."/>
            <person name="Walker B."/>
            <person name="Young S.K."/>
            <person name="Zeng Q."/>
            <person name="Gargeya S."/>
            <person name="Fitzgerald M."/>
            <person name="Haas B."/>
            <person name="Abouelleil A."/>
            <person name="Alvarado L."/>
            <person name="Arachchi H.M."/>
            <person name="Berlin A."/>
            <person name="Chapman S.B."/>
            <person name="Goldberg J."/>
            <person name="Griggs A."/>
            <person name="Gujja S."/>
            <person name="Hansen M."/>
            <person name="Howarth C."/>
            <person name="Imamovic A."/>
            <person name="Larimer J."/>
            <person name="McCowen C."/>
            <person name="Montmayeur A."/>
            <person name="Murphy C."/>
            <person name="Neiman D."/>
            <person name="Pearson M."/>
            <person name="Priest M."/>
            <person name="Roberts A."/>
            <person name="Saif S."/>
            <person name="Shea T."/>
            <person name="Sisk P."/>
            <person name="Sykes S."/>
            <person name="Wortman J."/>
            <person name="Nusbaum C."/>
            <person name="Birren B."/>
        </authorList>
    </citation>
    <scope>NUCLEOTIDE SEQUENCE [LARGE SCALE GENOMIC DNA]</scope>
    <source>
        <strain evidence="7">ACS-171-V-Col2</strain>
    </source>
</reference>
<dbReference type="SMART" id="SM00893">
    <property type="entry name" value="ETF"/>
    <property type="match status" value="1"/>
</dbReference>
<accession>K9ECC0</accession>
<dbReference type="InterPro" id="IPR012255">
    <property type="entry name" value="ETF_b"/>
</dbReference>
<name>K9ECC0_9ACTO</name>
<dbReference type="GO" id="GO:0009055">
    <property type="term" value="F:electron transfer activity"/>
    <property type="evidence" value="ECO:0007669"/>
    <property type="project" value="InterPro"/>
</dbReference>
<comment type="caution">
    <text evidence="6">The sequence shown here is derived from an EMBL/GenBank/DDBJ whole genome shotgun (WGS) entry which is preliminary data.</text>
</comment>
<evidence type="ECO:0000313" key="7">
    <source>
        <dbReference type="Proteomes" id="UP000009888"/>
    </source>
</evidence>
<gene>
    <name evidence="6" type="ORF">HMPREF9233_01328</name>
</gene>
<evidence type="ECO:0000256" key="1">
    <source>
        <dbReference type="ARBA" id="ARBA00001974"/>
    </source>
</evidence>
<evidence type="ECO:0000313" key="6">
    <source>
        <dbReference type="EMBL" id="EKU94874.1"/>
    </source>
</evidence>
<dbReference type="PANTHER" id="PTHR21294:SF17">
    <property type="entry name" value="PROTEIN FIXA"/>
    <property type="match status" value="1"/>
</dbReference>
<keyword evidence="7" id="KW-1185">Reference proteome</keyword>
<dbReference type="HOGENOM" id="CLU_060196_2_2_11"/>
<dbReference type="Proteomes" id="UP000009888">
    <property type="component" value="Unassembled WGS sequence"/>
</dbReference>
<dbReference type="eggNOG" id="COG2086">
    <property type="taxonomic scope" value="Bacteria"/>
</dbReference>
<feature type="domain" description="Electron transfer flavoprotein alpha/beta-subunit N-terminal" evidence="5">
    <location>
        <begin position="21"/>
        <end position="213"/>
    </location>
</feature>
<comment type="subunit">
    <text evidence="2">Heterodimer of an alpha and a beta subunit.</text>
</comment>
<proteinExistence type="predicted"/>
<dbReference type="InterPro" id="IPR014730">
    <property type="entry name" value="ETF_a/b_N"/>
</dbReference>
<organism evidence="6 7">
    <name type="scientific">Actinobaculum massiliense ACS-171-V-Col2</name>
    <dbReference type="NCBI Taxonomy" id="883066"/>
    <lineage>
        <taxon>Bacteria</taxon>
        <taxon>Bacillati</taxon>
        <taxon>Actinomycetota</taxon>
        <taxon>Actinomycetes</taxon>
        <taxon>Actinomycetales</taxon>
        <taxon>Actinomycetaceae</taxon>
        <taxon>Actinobaculum</taxon>
    </lineage>
</organism>
<dbReference type="PANTHER" id="PTHR21294">
    <property type="entry name" value="ELECTRON TRANSFER FLAVOPROTEIN BETA-SUBUNIT"/>
    <property type="match status" value="1"/>
</dbReference>
<evidence type="ECO:0000259" key="5">
    <source>
        <dbReference type="SMART" id="SM00893"/>
    </source>
</evidence>
<comment type="cofactor">
    <cofactor evidence="1">
        <name>FAD</name>
        <dbReference type="ChEBI" id="CHEBI:57692"/>
    </cofactor>
</comment>
<dbReference type="Pfam" id="PF01012">
    <property type="entry name" value="ETF"/>
    <property type="match status" value="1"/>
</dbReference>
<dbReference type="PATRIC" id="fig|883066.3.peg.1390"/>
<evidence type="ECO:0000256" key="4">
    <source>
        <dbReference type="ARBA" id="ARBA00042002"/>
    </source>
</evidence>
<dbReference type="EMBL" id="AGWL01000007">
    <property type="protein sequence ID" value="EKU94874.1"/>
    <property type="molecule type" value="Genomic_DNA"/>
</dbReference>
<dbReference type="SUPFAM" id="SSF52402">
    <property type="entry name" value="Adenine nucleotide alpha hydrolases-like"/>
    <property type="match status" value="1"/>
</dbReference>
<dbReference type="Gene3D" id="3.40.50.620">
    <property type="entry name" value="HUPs"/>
    <property type="match status" value="1"/>
</dbReference>
<protein>
    <recommendedName>
        <fullName evidence="4">Electron transfer flavoprotein small subunit</fullName>
    </recommendedName>
</protein>
<dbReference type="InterPro" id="IPR014729">
    <property type="entry name" value="Rossmann-like_a/b/a_fold"/>
</dbReference>
<dbReference type="AlphaFoldDB" id="K9ECC0"/>
<dbReference type="RefSeq" id="WP_007001534.1">
    <property type="nucleotide sequence ID" value="NZ_JH992955.1"/>
</dbReference>
<evidence type="ECO:0000256" key="3">
    <source>
        <dbReference type="ARBA" id="ARBA00025649"/>
    </source>
</evidence>
<sequence>MTVAVAYKVARNPEAAKVQDDGEIDWSNSRPTISDDDAVAMRVASDLAAELGTQAVALTVGGAIAGTGAIRKNALAKGPDRALIVAEDATAEWSSTTVGQALALLAQRAGDVNLLITGPGSIDEGARVVPALIAAHLGWPCFQDISSVRKEGEALIITQELPGERRTLKLTGPAVLAVTSDAAEVSMPGMRDILSAGKKPFEVVASEELDLSFTGATPVARRRPEEKDRKHIVFSGAQADAQLADALVADGVIGGSK</sequence>